<dbReference type="GO" id="GO:0015074">
    <property type="term" value="P:DNA integration"/>
    <property type="evidence" value="ECO:0007669"/>
    <property type="project" value="InterPro"/>
</dbReference>
<accession>A0A7K9C980</accession>
<evidence type="ECO:0000256" key="5">
    <source>
        <dbReference type="ARBA" id="ARBA00022801"/>
    </source>
</evidence>
<gene>
    <name evidence="8" type="primary">Tf211</name>
    <name evidence="8" type="ORF">PSIHAE_R14935</name>
</gene>
<keyword evidence="2" id="KW-0548">Nucleotidyltransferase</keyword>
<dbReference type="Gene3D" id="3.30.420.10">
    <property type="entry name" value="Ribonuclease H-like superfamily/Ribonuclease H"/>
    <property type="match status" value="1"/>
</dbReference>
<keyword evidence="1" id="KW-0808">Transferase</keyword>
<keyword evidence="6" id="KW-0695">RNA-directed DNA polymerase</keyword>
<sequence>RPFEKVQIDFTELPRVGRIKYLLVMGDQLTCWVEVYPSSCATAAVVAKILLEQIILRYGIIRVINSDQEPHFTSKNIKLLSQALCIQWEYPTPWHPQSSGKVERMNQTLKQQLTKLMVETQLSWVKCLPLALL</sequence>
<keyword evidence="9" id="KW-1185">Reference proteome</keyword>
<evidence type="ECO:0000256" key="4">
    <source>
        <dbReference type="ARBA" id="ARBA00022759"/>
    </source>
</evidence>
<reference evidence="8 9" key="1">
    <citation type="submission" date="2019-09" db="EMBL/GenBank/DDBJ databases">
        <title>Bird 10,000 Genomes (B10K) Project - Family phase.</title>
        <authorList>
            <person name="Zhang G."/>
        </authorList>
    </citation>
    <scope>NUCLEOTIDE SEQUENCE [LARGE SCALE GENOMIC DNA]</scope>
    <source>
        <strain evidence="8">B10K-DU-001-24</strain>
        <tissue evidence="8">Muscle</tissue>
    </source>
</reference>
<dbReference type="PROSITE" id="PS50994">
    <property type="entry name" value="INTEGRASE"/>
    <property type="match status" value="1"/>
</dbReference>
<proteinExistence type="predicted"/>
<keyword evidence="5" id="KW-0378">Hydrolase</keyword>
<comment type="caution">
    <text evidence="8">The sequence shown here is derived from an EMBL/GenBank/DDBJ whole genome shotgun (WGS) entry which is preliminary data.</text>
</comment>
<dbReference type="SUPFAM" id="SSF53098">
    <property type="entry name" value="Ribonuclease H-like"/>
    <property type="match status" value="1"/>
</dbReference>
<dbReference type="GO" id="GO:0003964">
    <property type="term" value="F:RNA-directed DNA polymerase activity"/>
    <property type="evidence" value="ECO:0007669"/>
    <property type="project" value="UniProtKB-KW"/>
</dbReference>
<keyword evidence="3" id="KW-0540">Nuclease</keyword>
<dbReference type="InterPro" id="IPR012337">
    <property type="entry name" value="RNaseH-like_sf"/>
</dbReference>
<evidence type="ECO:0000313" key="8">
    <source>
        <dbReference type="EMBL" id="NXG48767.1"/>
    </source>
</evidence>
<name>A0A7K9C980_9PICI</name>
<feature type="domain" description="Integrase catalytic" evidence="7">
    <location>
        <begin position="1"/>
        <end position="133"/>
    </location>
</feature>
<dbReference type="Pfam" id="PF00665">
    <property type="entry name" value="rve"/>
    <property type="match status" value="1"/>
</dbReference>
<evidence type="ECO:0000313" key="9">
    <source>
        <dbReference type="Proteomes" id="UP000574528"/>
    </source>
</evidence>
<dbReference type="OrthoDB" id="9906983at2759"/>
<dbReference type="GO" id="GO:0016787">
    <property type="term" value="F:hydrolase activity"/>
    <property type="evidence" value="ECO:0007669"/>
    <property type="project" value="UniProtKB-KW"/>
</dbReference>
<organism evidence="8 9">
    <name type="scientific">Psilopogon haemacephalus</name>
    <name type="common">coppersmith barbet</name>
    <dbReference type="NCBI Taxonomy" id="2585815"/>
    <lineage>
        <taxon>Eukaryota</taxon>
        <taxon>Metazoa</taxon>
        <taxon>Chordata</taxon>
        <taxon>Craniata</taxon>
        <taxon>Vertebrata</taxon>
        <taxon>Euteleostomi</taxon>
        <taxon>Archelosauria</taxon>
        <taxon>Archosauria</taxon>
        <taxon>Dinosauria</taxon>
        <taxon>Saurischia</taxon>
        <taxon>Theropoda</taxon>
        <taxon>Coelurosauria</taxon>
        <taxon>Aves</taxon>
        <taxon>Neognathae</taxon>
        <taxon>Neoaves</taxon>
        <taxon>Telluraves</taxon>
        <taxon>Coraciimorphae</taxon>
        <taxon>Piciformes</taxon>
        <taxon>Megalaimidae</taxon>
        <taxon>Psilopogon</taxon>
    </lineage>
</organism>
<dbReference type="GO" id="GO:0003676">
    <property type="term" value="F:nucleic acid binding"/>
    <property type="evidence" value="ECO:0007669"/>
    <property type="project" value="InterPro"/>
</dbReference>
<evidence type="ECO:0000256" key="2">
    <source>
        <dbReference type="ARBA" id="ARBA00022695"/>
    </source>
</evidence>
<evidence type="ECO:0000259" key="7">
    <source>
        <dbReference type="PROSITE" id="PS50994"/>
    </source>
</evidence>
<dbReference type="Proteomes" id="UP000574528">
    <property type="component" value="Unassembled WGS sequence"/>
</dbReference>
<dbReference type="PANTHER" id="PTHR41694:SF5">
    <property type="entry name" value="RIBONUCLEASE H"/>
    <property type="match status" value="1"/>
</dbReference>
<evidence type="ECO:0000256" key="1">
    <source>
        <dbReference type="ARBA" id="ARBA00022679"/>
    </source>
</evidence>
<keyword evidence="4" id="KW-0255">Endonuclease</keyword>
<dbReference type="InterPro" id="IPR001584">
    <property type="entry name" value="Integrase_cat-core"/>
</dbReference>
<evidence type="ECO:0000256" key="3">
    <source>
        <dbReference type="ARBA" id="ARBA00022722"/>
    </source>
</evidence>
<dbReference type="EMBL" id="VWZI01014802">
    <property type="protein sequence ID" value="NXG48767.1"/>
    <property type="molecule type" value="Genomic_DNA"/>
</dbReference>
<dbReference type="PANTHER" id="PTHR41694">
    <property type="entry name" value="ENDOGENOUS RETROVIRUS GROUP K MEMBER POL PROTEIN"/>
    <property type="match status" value="1"/>
</dbReference>
<dbReference type="GO" id="GO:0004519">
    <property type="term" value="F:endonuclease activity"/>
    <property type="evidence" value="ECO:0007669"/>
    <property type="project" value="UniProtKB-KW"/>
</dbReference>
<dbReference type="InterPro" id="IPR036397">
    <property type="entry name" value="RNaseH_sf"/>
</dbReference>
<dbReference type="AlphaFoldDB" id="A0A7K9C980"/>
<feature type="non-terminal residue" evidence="8">
    <location>
        <position position="133"/>
    </location>
</feature>
<evidence type="ECO:0000256" key="6">
    <source>
        <dbReference type="ARBA" id="ARBA00022918"/>
    </source>
</evidence>
<feature type="non-terminal residue" evidence="8">
    <location>
        <position position="1"/>
    </location>
</feature>
<protein>
    <submittedName>
        <fullName evidence="8">TF211 protein</fullName>
    </submittedName>
</protein>